<reference evidence="2 4" key="2">
    <citation type="journal article" date="2013" name="Nature">
        <title>Insights into bilaterian evolution from three spiralian genomes.</title>
        <authorList>
            <person name="Simakov O."/>
            <person name="Marletaz F."/>
            <person name="Cho S.J."/>
            <person name="Edsinger-Gonzales E."/>
            <person name="Havlak P."/>
            <person name="Hellsten U."/>
            <person name="Kuo D.H."/>
            <person name="Larsson T."/>
            <person name="Lv J."/>
            <person name="Arendt D."/>
            <person name="Savage R."/>
            <person name="Osoegawa K."/>
            <person name="de Jong P."/>
            <person name="Grimwood J."/>
            <person name="Chapman J.A."/>
            <person name="Shapiro H."/>
            <person name="Aerts A."/>
            <person name="Otillar R.P."/>
            <person name="Terry A.Y."/>
            <person name="Boore J.L."/>
            <person name="Grigoriev I.V."/>
            <person name="Lindberg D.R."/>
            <person name="Seaver E.C."/>
            <person name="Weisblat D.A."/>
            <person name="Putnam N.H."/>
            <person name="Rokhsar D.S."/>
        </authorList>
    </citation>
    <scope>NUCLEOTIDE SEQUENCE</scope>
    <source>
        <strain evidence="2 4">I ESC-2004</strain>
    </source>
</reference>
<feature type="compositionally biased region" description="Polar residues" evidence="1">
    <location>
        <begin position="328"/>
        <end position="367"/>
    </location>
</feature>
<feature type="compositionally biased region" description="Basic and acidic residues" evidence="1">
    <location>
        <begin position="237"/>
        <end position="259"/>
    </location>
</feature>
<evidence type="ECO:0000313" key="2">
    <source>
        <dbReference type="EMBL" id="ELT96061.1"/>
    </source>
</evidence>
<feature type="region of interest" description="Disordered" evidence="1">
    <location>
        <begin position="164"/>
        <end position="194"/>
    </location>
</feature>
<feature type="region of interest" description="Disordered" evidence="1">
    <location>
        <begin position="328"/>
        <end position="374"/>
    </location>
</feature>
<dbReference type="Proteomes" id="UP000014760">
    <property type="component" value="Unassembled WGS sequence"/>
</dbReference>
<organism evidence="2">
    <name type="scientific">Capitella teleta</name>
    <name type="common">Polychaete worm</name>
    <dbReference type="NCBI Taxonomy" id="283909"/>
    <lineage>
        <taxon>Eukaryota</taxon>
        <taxon>Metazoa</taxon>
        <taxon>Spiralia</taxon>
        <taxon>Lophotrochozoa</taxon>
        <taxon>Annelida</taxon>
        <taxon>Polychaeta</taxon>
        <taxon>Sedentaria</taxon>
        <taxon>Scolecida</taxon>
        <taxon>Capitellidae</taxon>
        <taxon>Capitella</taxon>
    </lineage>
</organism>
<evidence type="ECO:0000256" key="1">
    <source>
        <dbReference type="SAM" id="MobiDB-lite"/>
    </source>
</evidence>
<name>R7TX83_CAPTE</name>
<proteinExistence type="predicted"/>
<feature type="region of interest" description="Disordered" evidence="1">
    <location>
        <begin position="233"/>
        <end position="301"/>
    </location>
</feature>
<reference evidence="4" key="1">
    <citation type="submission" date="2012-12" db="EMBL/GenBank/DDBJ databases">
        <authorList>
            <person name="Hellsten U."/>
            <person name="Grimwood J."/>
            <person name="Chapman J.A."/>
            <person name="Shapiro H."/>
            <person name="Aerts A."/>
            <person name="Otillar R.P."/>
            <person name="Terry A.Y."/>
            <person name="Boore J.L."/>
            <person name="Simakov O."/>
            <person name="Marletaz F."/>
            <person name="Cho S.-J."/>
            <person name="Edsinger-Gonzales E."/>
            <person name="Havlak P."/>
            <person name="Kuo D.-H."/>
            <person name="Larsson T."/>
            <person name="Lv J."/>
            <person name="Arendt D."/>
            <person name="Savage R."/>
            <person name="Osoegawa K."/>
            <person name="de Jong P."/>
            <person name="Lindberg D.R."/>
            <person name="Seaver E.C."/>
            <person name="Weisblat D.A."/>
            <person name="Putnam N.H."/>
            <person name="Grigoriev I.V."/>
            <person name="Rokhsar D.S."/>
        </authorList>
    </citation>
    <scope>NUCLEOTIDE SEQUENCE</scope>
    <source>
        <strain evidence="4">I ESC-2004</strain>
    </source>
</reference>
<gene>
    <name evidence="2" type="ORF">CAPTEDRAFT_200862</name>
</gene>
<keyword evidence="4" id="KW-1185">Reference proteome</keyword>
<dbReference type="EMBL" id="AMQN01011557">
    <property type="status" value="NOT_ANNOTATED_CDS"/>
    <property type="molecule type" value="Genomic_DNA"/>
</dbReference>
<sequence length="407" mass="45319">MRDVYHAWLILMVNRGGSEDILDSMGDREHATGSLDINGVTNPHFGYLGDRDSDSGCSTDLSNTESNKGASNSQYSAMPNGQAYSGPVAGRVPVWNSQIPEDGPYQDNLFAQGIPSRNPKDHVIRSLSASVAEQQSHARQTDKRRSYPIISSSSEHLQLHHNQGYLDDDMAPGRDVSNDSSDSEHVQQQRLPTPVYSRLAKMNNSSQRIQNLADPALYEQMFYNELQQHYHPYGSRYSDDETHRGRLQSDEESNGHRSDTAVMRSHMHQRRGPGTRKRRPSRGGIQKHMPPSRHDLYGPPMLPMTHMIASIVGRHGDRHAEPQINNDLLSRVPSSSGHGTAPSSLSESDVAQSNSTSDSRRTTGVTSSDDEVNLDELGVTQNSYNSEMIKRLPYLFEIELLTSVSEK</sequence>
<feature type="region of interest" description="Disordered" evidence="1">
    <location>
        <begin position="56"/>
        <end position="81"/>
    </location>
</feature>
<evidence type="ECO:0000313" key="3">
    <source>
        <dbReference type="EnsemblMetazoa" id="CapteP200862"/>
    </source>
</evidence>
<dbReference type="AlphaFoldDB" id="R7TX83"/>
<protein>
    <submittedName>
        <fullName evidence="2 3">Uncharacterized protein</fullName>
    </submittedName>
</protein>
<feature type="compositionally biased region" description="Basic residues" evidence="1">
    <location>
        <begin position="265"/>
        <end position="281"/>
    </location>
</feature>
<dbReference type="HOGENOM" id="CLU_676605_0_0_1"/>
<accession>R7TX83</accession>
<reference evidence="3" key="3">
    <citation type="submission" date="2015-06" db="UniProtKB">
        <authorList>
            <consortium name="EnsemblMetazoa"/>
        </authorList>
    </citation>
    <scope>IDENTIFICATION</scope>
</reference>
<dbReference type="EnsemblMetazoa" id="CapteT200862">
    <property type="protein sequence ID" value="CapteP200862"/>
    <property type="gene ID" value="CapteG200862"/>
</dbReference>
<evidence type="ECO:0000313" key="4">
    <source>
        <dbReference type="Proteomes" id="UP000014760"/>
    </source>
</evidence>
<dbReference type="EMBL" id="KB308935">
    <property type="protein sequence ID" value="ELT96061.1"/>
    <property type="molecule type" value="Genomic_DNA"/>
</dbReference>